<keyword evidence="2" id="KW-1185">Reference proteome</keyword>
<dbReference type="Proteomes" id="UP000539372">
    <property type="component" value="Unassembled WGS sequence"/>
</dbReference>
<dbReference type="EMBL" id="JABBNT010000004">
    <property type="protein sequence ID" value="NMM45803.1"/>
    <property type="molecule type" value="Genomic_DNA"/>
</dbReference>
<dbReference type="RefSeq" id="WP_169626183.1">
    <property type="nucleotide sequence ID" value="NZ_JABBNT010000004.1"/>
</dbReference>
<reference evidence="1 2" key="1">
    <citation type="submission" date="2020-04" db="EMBL/GenBank/DDBJ databases">
        <title>Rhodospirillaceae bacterium KN72 isolated from deep sea.</title>
        <authorList>
            <person name="Zhang D.-C."/>
        </authorList>
    </citation>
    <scope>NUCLEOTIDE SEQUENCE [LARGE SCALE GENOMIC DNA]</scope>
    <source>
        <strain evidence="1 2">KN72</strain>
    </source>
</reference>
<evidence type="ECO:0000313" key="1">
    <source>
        <dbReference type="EMBL" id="NMM45803.1"/>
    </source>
</evidence>
<evidence type="ECO:0000313" key="2">
    <source>
        <dbReference type="Proteomes" id="UP000539372"/>
    </source>
</evidence>
<protein>
    <submittedName>
        <fullName evidence="1">Uncharacterized protein</fullName>
    </submittedName>
</protein>
<proteinExistence type="predicted"/>
<gene>
    <name evidence="1" type="ORF">HH303_15005</name>
</gene>
<name>A0A7Y0HGM3_9PROT</name>
<sequence length="191" mass="20129">MSFGKGSKSVSRALRAGAVGMVLTAAVSISGVAQACLGVVAPEHTLALSVRTLQSDLMVAALSCNDRDRYNAFAVQYRGKLQKYGGELKAYFKKLHGASATREINTYVTDLANYAAVRHAQDRNAFCGGAESAFRALLIDKEPNLKRIALAYAMRVSPSLKQEITLAAAETGCDVVAQGTTVAAGGVTILE</sequence>
<dbReference type="AlphaFoldDB" id="A0A7Y0HGM3"/>
<comment type="caution">
    <text evidence="1">The sequence shown here is derived from an EMBL/GenBank/DDBJ whole genome shotgun (WGS) entry which is preliminary data.</text>
</comment>
<accession>A0A7Y0HGM3</accession>
<organism evidence="1 2">
    <name type="scientific">Pacificispira spongiicola</name>
    <dbReference type="NCBI Taxonomy" id="2729598"/>
    <lineage>
        <taxon>Bacteria</taxon>
        <taxon>Pseudomonadati</taxon>
        <taxon>Pseudomonadota</taxon>
        <taxon>Alphaproteobacteria</taxon>
        <taxon>Rhodospirillales</taxon>
        <taxon>Rhodospirillaceae</taxon>
        <taxon>Pacificispira</taxon>
    </lineage>
</organism>